<evidence type="ECO:0000313" key="5">
    <source>
        <dbReference type="Proteomes" id="UP001642360"/>
    </source>
</evidence>
<protein>
    <recommendedName>
        <fullName evidence="1">Histone H2A</fullName>
    </recommendedName>
</protein>
<comment type="caution">
    <text evidence="4">The sequence shown here is derived from an EMBL/GenBank/DDBJ whole genome shotgun (WGS) entry which is preliminary data.</text>
</comment>
<dbReference type="SMART" id="SM00414">
    <property type="entry name" value="H2A"/>
    <property type="match status" value="1"/>
</dbReference>
<comment type="subunit">
    <text evidence="1">The nucleosome is a histone octamer containing two molecules each of H2A, H2B, H3 and H4 assembled in one H3-H4 heterotetramer and two H2A-H2B heterodimers. The octamer wraps approximately 147 bp of DNA.</text>
</comment>
<gene>
    <name evidence="4" type="ORF">ILEXP_LOCUS47616</name>
</gene>
<dbReference type="InterPro" id="IPR009072">
    <property type="entry name" value="Histone-fold"/>
</dbReference>
<dbReference type="Pfam" id="PF00125">
    <property type="entry name" value="Histone"/>
    <property type="match status" value="1"/>
</dbReference>
<dbReference type="Gene3D" id="1.10.20.10">
    <property type="entry name" value="Histone, subunit A"/>
    <property type="match status" value="1"/>
</dbReference>
<comment type="similarity">
    <text evidence="1">Belongs to the histone H2A family.</text>
</comment>
<organism evidence="4 5">
    <name type="scientific">Ilex paraguariensis</name>
    <name type="common">yerba mate</name>
    <dbReference type="NCBI Taxonomy" id="185542"/>
    <lineage>
        <taxon>Eukaryota</taxon>
        <taxon>Viridiplantae</taxon>
        <taxon>Streptophyta</taxon>
        <taxon>Embryophyta</taxon>
        <taxon>Tracheophyta</taxon>
        <taxon>Spermatophyta</taxon>
        <taxon>Magnoliopsida</taxon>
        <taxon>eudicotyledons</taxon>
        <taxon>Gunneridae</taxon>
        <taxon>Pentapetalae</taxon>
        <taxon>asterids</taxon>
        <taxon>campanulids</taxon>
        <taxon>Aquifoliales</taxon>
        <taxon>Aquifoliaceae</taxon>
        <taxon>Ilex</taxon>
    </lineage>
</organism>
<dbReference type="CDD" id="cd00074">
    <property type="entry name" value="HFD_H2A"/>
    <property type="match status" value="1"/>
</dbReference>
<dbReference type="PANTHER" id="PTHR23430">
    <property type="entry name" value="HISTONE H2A"/>
    <property type="match status" value="1"/>
</dbReference>
<dbReference type="Proteomes" id="UP001642360">
    <property type="component" value="Unassembled WGS sequence"/>
</dbReference>
<keyword evidence="1" id="KW-0539">Nucleus</keyword>
<dbReference type="EMBL" id="CAUOFW020007124">
    <property type="protein sequence ID" value="CAK9177697.1"/>
    <property type="molecule type" value="Genomic_DNA"/>
</dbReference>
<dbReference type="SUPFAM" id="SSF47113">
    <property type="entry name" value="Histone-fold"/>
    <property type="match status" value="1"/>
</dbReference>
<keyword evidence="1" id="KW-0238">DNA-binding</keyword>
<feature type="region of interest" description="Disordered" evidence="2">
    <location>
        <begin position="33"/>
        <end position="54"/>
    </location>
</feature>
<evidence type="ECO:0000256" key="1">
    <source>
        <dbReference type="RuleBase" id="RU003767"/>
    </source>
</evidence>
<dbReference type="GO" id="GO:0005634">
    <property type="term" value="C:nucleus"/>
    <property type="evidence" value="ECO:0007669"/>
    <property type="project" value="UniProtKB-SubCell"/>
</dbReference>
<keyword evidence="5" id="KW-1185">Reference proteome</keyword>
<dbReference type="InterPro" id="IPR002119">
    <property type="entry name" value="Histone_H2A"/>
</dbReference>
<evidence type="ECO:0000313" key="4">
    <source>
        <dbReference type="EMBL" id="CAK9177697.1"/>
    </source>
</evidence>
<reference evidence="4 5" key="1">
    <citation type="submission" date="2024-02" db="EMBL/GenBank/DDBJ databases">
        <authorList>
            <person name="Vignale AGUSTIN F."/>
            <person name="Sosa J E."/>
            <person name="Modenutti C."/>
        </authorList>
    </citation>
    <scope>NUCLEOTIDE SEQUENCE [LARGE SCALE GENOMIC DNA]</scope>
</reference>
<dbReference type="GO" id="GO:0000786">
    <property type="term" value="C:nucleosome"/>
    <property type="evidence" value="ECO:0007669"/>
    <property type="project" value="UniProtKB-KW"/>
</dbReference>
<feature type="domain" description="Core Histone H2A/H2B/H3" evidence="3">
    <location>
        <begin position="44"/>
        <end position="123"/>
    </location>
</feature>
<dbReference type="AlphaFoldDB" id="A0ABC8U7P0"/>
<evidence type="ECO:0000259" key="3">
    <source>
        <dbReference type="Pfam" id="PF00125"/>
    </source>
</evidence>
<dbReference type="GO" id="GO:0003677">
    <property type="term" value="F:DNA binding"/>
    <property type="evidence" value="ECO:0007669"/>
    <property type="project" value="UniProtKB-KW"/>
</dbReference>
<proteinExistence type="inferred from homology"/>
<comment type="subcellular location">
    <subcellularLocation>
        <location evidence="1">Nucleus</location>
    </subcellularLocation>
</comment>
<dbReference type="InterPro" id="IPR007125">
    <property type="entry name" value="H2A/H2B/H3"/>
</dbReference>
<accession>A0ABC8U7P0</accession>
<name>A0ABC8U7P0_9AQUA</name>
<evidence type="ECO:0000256" key="2">
    <source>
        <dbReference type="SAM" id="MobiDB-lite"/>
    </source>
</evidence>
<keyword evidence="1" id="KW-0158">Chromosome</keyword>
<dbReference type="PRINTS" id="PR00620">
    <property type="entry name" value="HISTONEH2A"/>
</dbReference>
<keyword evidence="1" id="KW-0544">Nucleosome core</keyword>
<sequence>MFDFFFFFFQNQSPCWRGTGCMYRQELGRVETQHNSLTTNNDKPKSSKSVSRSHKADLQFPVEKIAHCLKSGKYIERVGVDALAYLFVALEYLAAEVLELAGNAVRDNKKNRIVPKHIQLAVRNDKKLSKLLETSNAVGPYLGI</sequence>